<dbReference type="CDD" id="cd02440">
    <property type="entry name" value="AdoMet_MTases"/>
    <property type="match status" value="1"/>
</dbReference>
<gene>
    <name evidence="2" type="ORF">D0T12_08640</name>
</gene>
<keyword evidence="2" id="KW-0489">Methyltransferase</keyword>
<evidence type="ECO:0000313" key="3">
    <source>
        <dbReference type="Proteomes" id="UP000262882"/>
    </source>
</evidence>
<dbReference type="Gene3D" id="3.40.50.150">
    <property type="entry name" value="Vaccinia Virus protein VP39"/>
    <property type="match status" value="1"/>
</dbReference>
<dbReference type="InterPro" id="IPR049690">
    <property type="entry name" value="Daptide_MTase"/>
</dbReference>
<protein>
    <submittedName>
        <fullName evidence="2">Class I SAM-dependent methyltransferase</fullName>
    </submittedName>
</protein>
<sequence>MTDLAEQIHGTASTIVDLYGPDVVESVYGPEGAPLFQITTGRDGSGVVEALHAAGEQTGPILELGCGYGRLTMPFLDHGYEMVALDISQHMLRLLSDRLSDTAPTDTASRVTLVQGDMADFDLGRSFDLVLAGSSAIWELDAGRRASMLRCVRDHLTDDGRFLAQVTLFGEFDGRGENGARESIAVFTIDDARSPLLCTLFDYSAPDVGVRSGNILVHRLENGRVTATRIFTNTIHPVPRAALEAEIEQAGLKIVKWHDIEAHGPSVEVSDIRTECSLVEMCRA</sequence>
<feature type="domain" description="Methyltransferase" evidence="1">
    <location>
        <begin position="61"/>
        <end position="160"/>
    </location>
</feature>
<evidence type="ECO:0000259" key="1">
    <source>
        <dbReference type="Pfam" id="PF13649"/>
    </source>
</evidence>
<dbReference type="GO" id="GO:0008168">
    <property type="term" value="F:methyltransferase activity"/>
    <property type="evidence" value="ECO:0007669"/>
    <property type="project" value="UniProtKB-KW"/>
</dbReference>
<dbReference type="Pfam" id="PF13649">
    <property type="entry name" value="Methyltransf_25"/>
    <property type="match status" value="1"/>
</dbReference>
<organism evidence="2 3">
    <name type="scientific">Actinomadura spongiicola</name>
    <dbReference type="NCBI Taxonomy" id="2303421"/>
    <lineage>
        <taxon>Bacteria</taxon>
        <taxon>Bacillati</taxon>
        <taxon>Actinomycetota</taxon>
        <taxon>Actinomycetes</taxon>
        <taxon>Streptosporangiales</taxon>
        <taxon>Thermomonosporaceae</taxon>
        <taxon>Actinomadura</taxon>
    </lineage>
</organism>
<name>A0A372GML2_9ACTN</name>
<keyword evidence="2" id="KW-0808">Transferase</keyword>
<dbReference type="EMBL" id="QVNQ01000002">
    <property type="protein sequence ID" value="RFS86616.1"/>
    <property type="molecule type" value="Genomic_DNA"/>
</dbReference>
<dbReference type="NCBIfam" id="NF041820">
    <property type="entry name" value="daptide_MTase"/>
    <property type="match status" value="1"/>
</dbReference>
<dbReference type="GO" id="GO:0032259">
    <property type="term" value="P:methylation"/>
    <property type="evidence" value="ECO:0007669"/>
    <property type="project" value="UniProtKB-KW"/>
</dbReference>
<dbReference type="SUPFAM" id="SSF53335">
    <property type="entry name" value="S-adenosyl-L-methionine-dependent methyltransferases"/>
    <property type="match status" value="1"/>
</dbReference>
<accession>A0A372GML2</accession>
<reference evidence="2 3" key="1">
    <citation type="submission" date="2018-08" db="EMBL/GenBank/DDBJ databases">
        <title>Actinomadura spongicola sp. nov., isolated from marine sponge Leucetta chagosensis.</title>
        <authorList>
            <person name="Li L."/>
            <person name="Lin H.W."/>
        </authorList>
    </citation>
    <scope>NUCLEOTIDE SEQUENCE [LARGE SCALE GENOMIC DNA]</scope>
    <source>
        <strain evidence="2 3">LHW52907</strain>
    </source>
</reference>
<dbReference type="RefSeq" id="WP_117398898.1">
    <property type="nucleotide sequence ID" value="NZ_QVNQ01000002.1"/>
</dbReference>
<keyword evidence="3" id="KW-1185">Reference proteome</keyword>
<proteinExistence type="predicted"/>
<dbReference type="OrthoDB" id="3172472at2"/>
<dbReference type="InterPro" id="IPR029063">
    <property type="entry name" value="SAM-dependent_MTases_sf"/>
</dbReference>
<comment type="caution">
    <text evidence="2">The sequence shown here is derived from an EMBL/GenBank/DDBJ whole genome shotgun (WGS) entry which is preliminary data.</text>
</comment>
<dbReference type="AlphaFoldDB" id="A0A372GML2"/>
<dbReference type="InterPro" id="IPR041698">
    <property type="entry name" value="Methyltransf_25"/>
</dbReference>
<evidence type="ECO:0000313" key="2">
    <source>
        <dbReference type="EMBL" id="RFS86616.1"/>
    </source>
</evidence>
<dbReference type="Proteomes" id="UP000262882">
    <property type="component" value="Unassembled WGS sequence"/>
</dbReference>